<dbReference type="CDD" id="cd00609">
    <property type="entry name" value="AAT_like"/>
    <property type="match status" value="1"/>
</dbReference>
<evidence type="ECO:0000256" key="1">
    <source>
        <dbReference type="ARBA" id="ARBA00005384"/>
    </source>
</evidence>
<accession>A0ABW1CFJ7</accession>
<dbReference type="SUPFAM" id="SSF53383">
    <property type="entry name" value="PLP-dependent transferases"/>
    <property type="match status" value="1"/>
</dbReference>
<keyword evidence="3" id="KW-0805">Transcription regulation</keyword>
<dbReference type="PANTHER" id="PTHR46577">
    <property type="entry name" value="HTH-TYPE TRANSCRIPTIONAL REGULATORY PROTEIN GABR"/>
    <property type="match status" value="1"/>
</dbReference>
<protein>
    <submittedName>
        <fullName evidence="7">PLP-dependent aminotransferase family protein</fullName>
    </submittedName>
</protein>
<gene>
    <name evidence="7" type="ORF">ACFPZ3_11365</name>
</gene>
<dbReference type="Pfam" id="PF00392">
    <property type="entry name" value="GntR"/>
    <property type="match status" value="1"/>
</dbReference>
<proteinExistence type="inferred from homology"/>
<comment type="caution">
    <text evidence="7">The sequence shown here is derived from an EMBL/GenBank/DDBJ whole genome shotgun (WGS) entry which is preliminary data.</text>
</comment>
<dbReference type="InterPro" id="IPR051446">
    <property type="entry name" value="HTH_trans_reg/aminotransferase"/>
</dbReference>
<keyword evidence="8" id="KW-1185">Reference proteome</keyword>
<evidence type="ECO:0000313" key="7">
    <source>
        <dbReference type="EMBL" id="MFC5824446.1"/>
    </source>
</evidence>
<dbReference type="Proteomes" id="UP001596058">
    <property type="component" value="Unassembled WGS sequence"/>
</dbReference>
<evidence type="ECO:0000259" key="6">
    <source>
        <dbReference type="PROSITE" id="PS50949"/>
    </source>
</evidence>
<reference evidence="8" key="1">
    <citation type="journal article" date="2019" name="Int. J. Syst. Evol. Microbiol.">
        <title>The Global Catalogue of Microorganisms (GCM) 10K type strain sequencing project: providing services to taxonomists for standard genome sequencing and annotation.</title>
        <authorList>
            <consortium name="The Broad Institute Genomics Platform"/>
            <consortium name="The Broad Institute Genome Sequencing Center for Infectious Disease"/>
            <person name="Wu L."/>
            <person name="Ma J."/>
        </authorList>
    </citation>
    <scope>NUCLEOTIDE SEQUENCE [LARGE SCALE GENOMIC DNA]</scope>
    <source>
        <strain evidence="8">CCUG 53903</strain>
    </source>
</reference>
<dbReference type="InterPro" id="IPR015421">
    <property type="entry name" value="PyrdxlP-dep_Trfase_major"/>
</dbReference>
<dbReference type="EMBL" id="JBHSPA010000015">
    <property type="protein sequence ID" value="MFC5824446.1"/>
    <property type="molecule type" value="Genomic_DNA"/>
</dbReference>
<comment type="similarity">
    <text evidence="1">In the C-terminal section; belongs to the class-I pyridoxal-phosphate-dependent aminotransferase family.</text>
</comment>
<dbReference type="InterPro" id="IPR036390">
    <property type="entry name" value="WH_DNA-bd_sf"/>
</dbReference>
<keyword evidence="4" id="KW-0238">DNA-binding</keyword>
<dbReference type="PROSITE" id="PS50949">
    <property type="entry name" value="HTH_GNTR"/>
    <property type="match status" value="1"/>
</dbReference>
<dbReference type="InterPro" id="IPR036388">
    <property type="entry name" value="WH-like_DNA-bd_sf"/>
</dbReference>
<dbReference type="PRINTS" id="PR00035">
    <property type="entry name" value="HTHGNTR"/>
</dbReference>
<sequence length="563" mass="58084">MGREDNLVTLVRDRLRLHQGTPSRRLAGALADLAQTGLIGPGTRLPSERDLAQAVGVSRGTVASAFNALCEEGWCERRHGSGTYVLGTPSFGSLLQGGAVAADLSTSVVPDPSHLLLPPLDPTDLLRAPSGHGYDAMGDPRLRALLAASEGPSWGAGNGLSASTGGVEAGLTKAARDGGSAGELSEAARADVKPFANVGEAGAGSSTGAGDFGVRLSREDGGAGLSRQVGNVSAGLTGQVGVSEPELTGEVGDGGAGLSREAREVGAGAAATMAPARDILVTAGAQQGIDLAARVLVRPGDHVLVGDPAYGGALSVFRRAGAYVVAVDLTSPAAVEEALARHRPAAVYVVSVDNPTGSVPPLRHVAELARDADVPVIEDRTLAALVYDGTPPPEPLARLHPYGTVTVGSLSKVLWGGLRVGWLSAAEPLLARLVEAKVDADLATSAVAQRLATHLLERNPVEPWRAELARRRDHCTSALTAFLPEWTWTRPAGGLSVWARLPGTDTDRFAAVAREHGVAVAPGSLFSPDGRHRDRLRLSFALPPALTDQAVAALARAWTSYRH</sequence>
<keyword evidence="7" id="KW-0808">Transferase</keyword>
<evidence type="ECO:0000256" key="3">
    <source>
        <dbReference type="ARBA" id="ARBA00023015"/>
    </source>
</evidence>
<organism evidence="7 8">
    <name type="scientific">Nonomuraea insulae</name>
    <dbReference type="NCBI Taxonomy" id="1616787"/>
    <lineage>
        <taxon>Bacteria</taxon>
        <taxon>Bacillati</taxon>
        <taxon>Actinomycetota</taxon>
        <taxon>Actinomycetes</taxon>
        <taxon>Streptosporangiales</taxon>
        <taxon>Streptosporangiaceae</taxon>
        <taxon>Nonomuraea</taxon>
    </lineage>
</organism>
<dbReference type="InterPro" id="IPR004839">
    <property type="entry name" value="Aminotransferase_I/II_large"/>
</dbReference>
<dbReference type="Gene3D" id="3.40.640.10">
    <property type="entry name" value="Type I PLP-dependent aspartate aminotransferase-like (Major domain)"/>
    <property type="match status" value="1"/>
</dbReference>
<dbReference type="GO" id="GO:0008483">
    <property type="term" value="F:transaminase activity"/>
    <property type="evidence" value="ECO:0007669"/>
    <property type="project" value="UniProtKB-KW"/>
</dbReference>
<dbReference type="RefSeq" id="WP_379513977.1">
    <property type="nucleotide sequence ID" value="NZ_JBHSPA010000015.1"/>
</dbReference>
<dbReference type="Pfam" id="PF00155">
    <property type="entry name" value="Aminotran_1_2"/>
    <property type="match status" value="1"/>
</dbReference>
<evidence type="ECO:0000313" key="8">
    <source>
        <dbReference type="Proteomes" id="UP001596058"/>
    </source>
</evidence>
<evidence type="ECO:0000256" key="2">
    <source>
        <dbReference type="ARBA" id="ARBA00022898"/>
    </source>
</evidence>
<dbReference type="SMART" id="SM00345">
    <property type="entry name" value="HTH_GNTR"/>
    <property type="match status" value="1"/>
</dbReference>
<dbReference type="Gene3D" id="1.10.10.10">
    <property type="entry name" value="Winged helix-like DNA-binding domain superfamily/Winged helix DNA-binding domain"/>
    <property type="match status" value="1"/>
</dbReference>
<dbReference type="SUPFAM" id="SSF46785">
    <property type="entry name" value="Winged helix' DNA-binding domain"/>
    <property type="match status" value="1"/>
</dbReference>
<dbReference type="InterPro" id="IPR015422">
    <property type="entry name" value="PyrdxlP-dep_Trfase_small"/>
</dbReference>
<keyword evidence="5" id="KW-0804">Transcription</keyword>
<evidence type="ECO:0000256" key="4">
    <source>
        <dbReference type="ARBA" id="ARBA00023125"/>
    </source>
</evidence>
<dbReference type="PANTHER" id="PTHR46577:SF1">
    <property type="entry name" value="HTH-TYPE TRANSCRIPTIONAL REGULATORY PROTEIN GABR"/>
    <property type="match status" value="1"/>
</dbReference>
<feature type="domain" description="HTH gntR-type" evidence="6">
    <location>
        <begin position="20"/>
        <end position="88"/>
    </location>
</feature>
<dbReference type="Gene3D" id="3.90.1150.10">
    <property type="entry name" value="Aspartate Aminotransferase, domain 1"/>
    <property type="match status" value="1"/>
</dbReference>
<evidence type="ECO:0000256" key="5">
    <source>
        <dbReference type="ARBA" id="ARBA00023163"/>
    </source>
</evidence>
<dbReference type="InterPro" id="IPR015424">
    <property type="entry name" value="PyrdxlP-dep_Trfase"/>
</dbReference>
<keyword evidence="2" id="KW-0663">Pyridoxal phosphate</keyword>
<dbReference type="CDD" id="cd07377">
    <property type="entry name" value="WHTH_GntR"/>
    <property type="match status" value="1"/>
</dbReference>
<name>A0ABW1CFJ7_9ACTN</name>
<dbReference type="InterPro" id="IPR000524">
    <property type="entry name" value="Tscrpt_reg_HTH_GntR"/>
</dbReference>
<keyword evidence="7" id="KW-0032">Aminotransferase</keyword>